<evidence type="ECO:0000259" key="4">
    <source>
        <dbReference type="Pfam" id="PF25053"/>
    </source>
</evidence>
<dbReference type="Gene3D" id="3.40.50.300">
    <property type="entry name" value="P-loop containing nucleotide triphosphate hydrolases"/>
    <property type="match status" value="1"/>
</dbReference>
<dbReference type="OrthoDB" id="443402at2759"/>
<evidence type="ECO:0000313" key="6">
    <source>
        <dbReference type="Proteomes" id="UP000800092"/>
    </source>
</evidence>
<evidence type="ECO:0000259" key="3">
    <source>
        <dbReference type="Pfam" id="PF24883"/>
    </source>
</evidence>
<accession>A0A6A6HLL6</accession>
<dbReference type="InterPro" id="IPR027417">
    <property type="entry name" value="P-loop_NTPase"/>
</dbReference>
<dbReference type="InterPro" id="IPR056884">
    <property type="entry name" value="NPHP3-like_N"/>
</dbReference>
<protein>
    <submittedName>
        <fullName evidence="5">Uncharacterized protein</fullName>
    </submittedName>
</protein>
<evidence type="ECO:0000256" key="2">
    <source>
        <dbReference type="SAM" id="MobiDB-lite"/>
    </source>
</evidence>
<feature type="domain" description="DUF7791" evidence="4">
    <location>
        <begin position="510"/>
        <end position="641"/>
    </location>
</feature>
<gene>
    <name evidence="5" type="ORF">EV356DRAFT_548792</name>
</gene>
<reference evidence="5" key="1">
    <citation type="journal article" date="2020" name="Stud. Mycol.">
        <title>101 Dothideomycetes genomes: a test case for predicting lifestyles and emergence of pathogens.</title>
        <authorList>
            <person name="Haridas S."/>
            <person name="Albert R."/>
            <person name="Binder M."/>
            <person name="Bloem J."/>
            <person name="Labutti K."/>
            <person name="Salamov A."/>
            <person name="Andreopoulos B."/>
            <person name="Baker S."/>
            <person name="Barry K."/>
            <person name="Bills G."/>
            <person name="Bluhm B."/>
            <person name="Cannon C."/>
            <person name="Castanera R."/>
            <person name="Culley D."/>
            <person name="Daum C."/>
            <person name="Ezra D."/>
            <person name="Gonzalez J."/>
            <person name="Henrissat B."/>
            <person name="Kuo A."/>
            <person name="Liang C."/>
            <person name="Lipzen A."/>
            <person name="Lutzoni F."/>
            <person name="Magnuson J."/>
            <person name="Mondo S."/>
            <person name="Nolan M."/>
            <person name="Ohm R."/>
            <person name="Pangilinan J."/>
            <person name="Park H.-J."/>
            <person name="Ramirez L."/>
            <person name="Alfaro M."/>
            <person name="Sun H."/>
            <person name="Tritt A."/>
            <person name="Yoshinaga Y."/>
            <person name="Zwiers L.-H."/>
            <person name="Turgeon B."/>
            <person name="Goodwin S."/>
            <person name="Spatafora J."/>
            <person name="Crous P."/>
            <person name="Grigoriev I."/>
        </authorList>
    </citation>
    <scope>NUCLEOTIDE SEQUENCE</scope>
    <source>
        <strain evidence="5">Tuck. ex Michener</strain>
    </source>
</reference>
<dbReference type="PANTHER" id="PTHR10039:SF5">
    <property type="entry name" value="NACHT DOMAIN-CONTAINING PROTEIN"/>
    <property type="match status" value="1"/>
</dbReference>
<keyword evidence="6" id="KW-1185">Reference proteome</keyword>
<sequence>MVLDPLSALGLAANVIQFIEFGSKLVSKSVEQYNSIAGSAANKQDVELVARHVNRLSEDIVGKITAKGTFSRNEDALKQLAQSCAQAASELIGILESLKLETGTKGPKRMMQSLRQAFRSMGQESRIEAFERKLDYFRSELTLNLVMLTHDQGSSFQVELRQLHKSVAELNSNQEDRLNQLLGVLKPLMAHRAGNPFSVQELPAANVPEAHANTFQWMVDREMSMSSEPHRDIGYLEWLQQSGTEGGVFWIGGKAGSGKSTLMKFIYNHPETKRALDQWAQGYKIVIASFFFWHAGTILQKSQEGLMQSLLFEIFRKCPEVIPEVCLRRYKSALTTGQEIWNRAELLETFNNLTTQNKLPAKFCLFIDGLDEYHGHPTELVKVLGKLAEMPNVKICVSSRPWEVFKKAYDHPKQSLYLQDLTRGDIELYVRNRLGKHEEFHGTDSRNNVYDMVVHSIVDKAKGVFLWVFLAVRSILTGLDNGDTIEILQERLEELPDELEELFRRMLDGVDKVYREKSSQTFQVALAAVGPISTMAYSFLDEEPHQGISPSGLRPLKDIEISRRQKQMQKQINARSKGLLEVAIEPYTQYVYFRFKVDFLHRTVREFLCEHRDGLWKACNLESDVHISICQALLAVLKSCPLELKMEDSNVQAFNEIFEDIAYHARQANSTTRKAQSAILDEVRSVIAARSNQNLAFERWARSSKGAPHFVLAQTHFDAFCVKMGLCYYLEARFKREPDLAKQSQPQPKARLGRNLLEIALMPPLHSRKYEGFNNFPVIQLLLQYLPLNLGMSRQDSSPSCTSYSTTWGRFLETFRNTTLWSPRDVKLVQLLLREGADANIRRPGGEIIWADFLRPHMTMMICSTDHLALVEQVIEEFLAHGAHPNQGLCSPTSRVTVWQKHMMDMAFQGKGEYPERALHKDFDFRVTRTLIFAGADLDIAISPPKSIGKTFSVWDIIRAYSPGDQGQRLSNLLNENEQSSWSRASARPRSEKNTKNSKMTFLRKLRVSFASR</sequence>
<dbReference type="Proteomes" id="UP000800092">
    <property type="component" value="Unassembled WGS sequence"/>
</dbReference>
<dbReference type="InterPro" id="IPR056693">
    <property type="entry name" value="DUF7791"/>
</dbReference>
<dbReference type="PANTHER" id="PTHR10039">
    <property type="entry name" value="AMELOGENIN"/>
    <property type="match status" value="1"/>
</dbReference>
<dbReference type="AlphaFoldDB" id="A0A6A6HLL6"/>
<dbReference type="Pfam" id="PF24883">
    <property type="entry name" value="NPHP3_N"/>
    <property type="match status" value="1"/>
</dbReference>
<feature type="domain" description="Nephrocystin 3-like N-terminal" evidence="3">
    <location>
        <begin position="234"/>
        <end position="400"/>
    </location>
</feature>
<proteinExistence type="predicted"/>
<name>A0A6A6HLL6_VIRVR</name>
<keyword evidence="1" id="KW-0677">Repeat</keyword>
<organism evidence="5 6">
    <name type="scientific">Viridothelium virens</name>
    <name type="common">Speckled blister lichen</name>
    <name type="synonym">Trypethelium virens</name>
    <dbReference type="NCBI Taxonomy" id="1048519"/>
    <lineage>
        <taxon>Eukaryota</taxon>
        <taxon>Fungi</taxon>
        <taxon>Dikarya</taxon>
        <taxon>Ascomycota</taxon>
        <taxon>Pezizomycotina</taxon>
        <taxon>Dothideomycetes</taxon>
        <taxon>Dothideomycetes incertae sedis</taxon>
        <taxon>Trypetheliales</taxon>
        <taxon>Trypetheliaceae</taxon>
        <taxon>Viridothelium</taxon>
    </lineage>
</organism>
<feature type="region of interest" description="Disordered" evidence="2">
    <location>
        <begin position="975"/>
        <end position="998"/>
    </location>
</feature>
<dbReference type="Pfam" id="PF25053">
    <property type="entry name" value="DUF7791"/>
    <property type="match status" value="1"/>
</dbReference>
<evidence type="ECO:0000313" key="5">
    <source>
        <dbReference type="EMBL" id="KAF2239026.1"/>
    </source>
</evidence>
<dbReference type="SUPFAM" id="SSF52540">
    <property type="entry name" value="P-loop containing nucleoside triphosphate hydrolases"/>
    <property type="match status" value="1"/>
</dbReference>
<dbReference type="EMBL" id="ML991774">
    <property type="protein sequence ID" value="KAF2239026.1"/>
    <property type="molecule type" value="Genomic_DNA"/>
</dbReference>
<evidence type="ECO:0000256" key="1">
    <source>
        <dbReference type="ARBA" id="ARBA00022737"/>
    </source>
</evidence>